<organism evidence="1 2">
    <name type="scientific">Sphagnurus paluster</name>
    <dbReference type="NCBI Taxonomy" id="117069"/>
    <lineage>
        <taxon>Eukaryota</taxon>
        <taxon>Fungi</taxon>
        <taxon>Dikarya</taxon>
        <taxon>Basidiomycota</taxon>
        <taxon>Agaricomycotina</taxon>
        <taxon>Agaricomycetes</taxon>
        <taxon>Agaricomycetidae</taxon>
        <taxon>Agaricales</taxon>
        <taxon>Tricholomatineae</taxon>
        <taxon>Lyophyllaceae</taxon>
        <taxon>Sphagnurus</taxon>
    </lineage>
</organism>
<dbReference type="OrthoDB" id="3065215at2759"/>
<accession>A0A9P7FW04</accession>
<keyword evidence="2" id="KW-1185">Reference proteome</keyword>
<reference evidence="1" key="1">
    <citation type="submission" date="2021-02" db="EMBL/GenBank/DDBJ databases">
        <authorList>
            <person name="Nieuwenhuis M."/>
            <person name="Van De Peppel L.J.J."/>
        </authorList>
    </citation>
    <scope>NUCLEOTIDE SEQUENCE</scope>
    <source>
        <strain evidence="1">D49</strain>
    </source>
</reference>
<name>A0A9P7FW04_9AGAR</name>
<protein>
    <submittedName>
        <fullName evidence="1">Uncharacterized protein</fullName>
    </submittedName>
</protein>
<dbReference type="EMBL" id="JABCKI010005951">
    <property type="protein sequence ID" value="KAG5636295.1"/>
    <property type="molecule type" value="Genomic_DNA"/>
</dbReference>
<evidence type="ECO:0000313" key="2">
    <source>
        <dbReference type="Proteomes" id="UP000717328"/>
    </source>
</evidence>
<gene>
    <name evidence="1" type="ORF">H0H81_008524</name>
</gene>
<dbReference type="Proteomes" id="UP000717328">
    <property type="component" value="Unassembled WGS sequence"/>
</dbReference>
<evidence type="ECO:0000313" key="1">
    <source>
        <dbReference type="EMBL" id="KAG5636295.1"/>
    </source>
</evidence>
<reference evidence="1" key="2">
    <citation type="submission" date="2021-10" db="EMBL/GenBank/DDBJ databases">
        <title>Phylogenomics reveals ancestral predisposition of the termite-cultivated fungus Termitomyces towards a domesticated lifestyle.</title>
        <authorList>
            <person name="Auxier B."/>
            <person name="Grum-Grzhimaylo A."/>
            <person name="Cardenas M.E."/>
            <person name="Lodge J.D."/>
            <person name="Laessoe T."/>
            <person name="Pedersen O."/>
            <person name="Smith M.E."/>
            <person name="Kuyper T.W."/>
            <person name="Franco-Molano E.A."/>
            <person name="Baroni T.J."/>
            <person name="Aanen D.K."/>
        </authorList>
    </citation>
    <scope>NUCLEOTIDE SEQUENCE</scope>
    <source>
        <strain evidence="1">D49</strain>
    </source>
</reference>
<sequence length="100" mass="11019">MFATYLTNLVMWIAAPPNFLEIPTGFCLAMSCVMGNRLILNLKTVNKERTGRLWGMPHSHVSRNGSQSVALVQPRKDSLCEVEMGRLRSIGVGIATSNRG</sequence>
<dbReference type="AlphaFoldDB" id="A0A9P7FW04"/>
<comment type="caution">
    <text evidence="1">The sequence shown here is derived from an EMBL/GenBank/DDBJ whole genome shotgun (WGS) entry which is preliminary data.</text>
</comment>
<proteinExistence type="predicted"/>